<keyword evidence="2" id="KW-1185">Reference proteome</keyword>
<reference evidence="1 2" key="1">
    <citation type="submission" date="2019-05" db="EMBL/GenBank/DDBJ databases">
        <authorList>
            <person name="Beaulieu J."/>
            <person name="Cox M."/>
            <person name="Nazim E."/>
            <person name="Robinson Z."/>
            <person name="Molloy S.D."/>
            <person name="Garlena R.A."/>
            <person name="Russell D.A."/>
            <person name="Pope W.H."/>
            <person name="Jacobs-Sera D."/>
            <person name="Hatfull G.F."/>
        </authorList>
    </citation>
    <scope>NUCLEOTIDE SEQUENCE [LARGE SCALE GENOMIC DNA]</scope>
</reference>
<dbReference type="Pfam" id="PF19730">
    <property type="entry name" value="DUF6221"/>
    <property type="match status" value="1"/>
</dbReference>
<gene>
    <name evidence="1" type="primary">71</name>
    <name evidence="1" type="ORF">SEA_WHACK_71</name>
</gene>
<accession>A0A515MKI4</accession>
<dbReference type="InterPro" id="IPR046193">
    <property type="entry name" value="DUF6221"/>
</dbReference>
<sequence length="142" mass="15757">MNKIDAMDIVEFLRARLDEDEQVANTAIARLAENDPFTQEWRFGARMGGFGGLINRAGTRTAISPTPESSHINRHGPARILREVAAKRLVIEAAIEATSLDMLLDSERRVGIRDENAEPLVGDIILEALASAYSDHPDYRKD</sequence>
<proteinExistence type="predicted"/>
<evidence type="ECO:0000313" key="2">
    <source>
        <dbReference type="Proteomes" id="UP000319882"/>
    </source>
</evidence>
<protein>
    <submittedName>
        <fullName evidence="1">Uncharacterized protein</fullName>
    </submittedName>
</protein>
<evidence type="ECO:0000313" key="1">
    <source>
        <dbReference type="EMBL" id="QDM57134.1"/>
    </source>
</evidence>
<dbReference type="KEGG" id="vg:55618882"/>
<dbReference type="Proteomes" id="UP000319882">
    <property type="component" value="Segment"/>
</dbReference>
<dbReference type="RefSeq" id="YP_009848461.1">
    <property type="nucleotide sequence ID" value="NC_048784.1"/>
</dbReference>
<organism evidence="1 2">
    <name type="scientific">Rhodococcus phage Whack</name>
    <dbReference type="NCBI Taxonomy" id="2591132"/>
    <lineage>
        <taxon>Viruses</taxon>
        <taxon>Duplodnaviria</taxon>
        <taxon>Heunggongvirae</taxon>
        <taxon>Uroviricota</taxon>
        <taxon>Caudoviricetes</taxon>
        <taxon>Whackvirus</taxon>
        <taxon>Whackvirus whack</taxon>
    </lineage>
</organism>
<dbReference type="GeneID" id="55618882"/>
<name>A0A515MKI4_9CAUD</name>
<dbReference type="EMBL" id="MK967393">
    <property type="protein sequence ID" value="QDM57134.1"/>
    <property type="molecule type" value="Genomic_DNA"/>
</dbReference>